<dbReference type="PROSITE" id="PS51233">
    <property type="entry name" value="VWFD"/>
    <property type="match status" value="1"/>
</dbReference>
<protein>
    <submittedName>
        <fullName evidence="3">Uncharacterized protein</fullName>
    </submittedName>
</protein>
<organism evidence="3 4">
    <name type="scientific">Paramuricea clavata</name>
    <name type="common">Red gorgonian</name>
    <name type="synonym">Violescent sea-whip</name>
    <dbReference type="NCBI Taxonomy" id="317549"/>
    <lineage>
        <taxon>Eukaryota</taxon>
        <taxon>Metazoa</taxon>
        <taxon>Cnidaria</taxon>
        <taxon>Anthozoa</taxon>
        <taxon>Octocorallia</taxon>
        <taxon>Malacalcyonacea</taxon>
        <taxon>Plexauridae</taxon>
        <taxon>Paramuricea</taxon>
    </lineage>
</organism>
<dbReference type="InterPro" id="IPR050780">
    <property type="entry name" value="Mucin_vWF_Thrombospondin_sf"/>
</dbReference>
<dbReference type="SMART" id="SM00832">
    <property type="entry name" value="C8"/>
    <property type="match status" value="1"/>
</dbReference>
<keyword evidence="1" id="KW-1015">Disulfide bond</keyword>
<accession>A0A7D9JAL0</accession>
<keyword evidence="2" id="KW-0325">Glycoprotein</keyword>
<dbReference type="EMBL" id="CACRXK020013567">
    <property type="protein sequence ID" value="CAB4025370.1"/>
    <property type="molecule type" value="Genomic_DNA"/>
</dbReference>
<name>A0A7D9JAL0_PARCT</name>
<proteinExistence type="predicted"/>
<sequence>MAGLCGNYNGNTKDEFIKVDMKRTTNVNEFGNSWKVGRSCPNEPPLKDPCLTAGNVAQVAKKKCQLLKQQPFAVCHNSVVQDAGFIKDCEFDVCACNNHPTSCLCEEFDAYSTSCSLVGIPITWKNLPQFSECRKYPHCGIQSLNIS</sequence>
<dbReference type="AlphaFoldDB" id="A0A7D9JAL0"/>
<evidence type="ECO:0000313" key="4">
    <source>
        <dbReference type="Proteomes" id="UP001152795"/>
    </source>
</evidence>
<reference evidence="3" key="1">
    <citation type="submission" date="2020-04" db="EMBL/GenBank/DDBJ databases">
        <authorList>
            <person name="Alioto T."/>
            <person name="Alioto T."/>
            <person name="Gomez Garrido J."/>
        </authorList>
    </citation>
    <scope>NUCLEOTIDE SEQUENCE</scope>
    <source>
        <strain evidence="3">A484AB</strain>
    </source>
</reference>
<dbReference type="OrthoDB" id="160294at2759"/>
<evidence type="ECO:0000313" key="3">
    <source>
        <dbReference type="EMBL" id="CAB4025370.1"/>
    </source>
</evidence>
<evidence type="ECO:0000256" key="1">
    <source>
        <dbReference type="ARBA" id="ARBA00023157"/>
    </source>
</evidence>
<evidence type="ECO:0000256" key="2">
    <source>
        <dbReference type="ARBA" id="ARBA00023180"/>
    </source>
</evidence>
<keyword evidence="4" id="KW-1185">Reference proteome</keyword>
<dbReference type="PANTHER" id="PTHR11339">
    <property type="entry name" value="EXTRACELLULAR MATRIX GLYCOPROTEIN RELATED"/>
    <property type="match status" value="1"/>
</dbReference>
<dbReference type="InterPro" id="IPR001846">
    <property type="entry name" value="VWF_type-D"/>
</dbReference>
<dbReference type="InterPro" id="IPR014853">
    <property type="entry name" value="VWF/SSPO/ZAN-like_Cys-rich_dom"/>
</dbReference>
<comment type="caution">
    <text evidence="3">The sequence shown here is derived from an EMBL/GenBank/DDBJ whole genome shotgun (WGS) entry which is preliminary data.</text>
</comment>
<dbReference type="Pfam" id="PF08742">
    <property type="entry name" value="C8"/>
    <property type="match status" value="1"/>
</dbReference>
<gene>
    <name evidence="3" type="ORF">PACLA_8A055089</name>
</gene>
<dbReference type="Proteomes" id="UP001152795">
    <property type="component" value="Unassembled WGS sequence"/>
</dbReference>
<dbReference type="PANTHER" id="PTHR11339:SF402">
    <property type="entry name" value="VWFD DOMAIN-CONTAINING PROTEIN"/>
    <property type="match status" value="1"/>
</dbReference>